<evidence type="ECO:0000256" key="1">
    <source>
        <dbReference type="SAM" id="Phobius"/>
    </source>
</evidence>
<dbReference type="PANTHER" id="PTHR10855">
    <property type="entry name" value="26S PROTEASOME NON-ATPASE REGULATORY SUBUNIT 12/COP9 SIGNALOSOME COMPLEX SUBUNIT 4"/>
    <property type="match status" value="1"/>
</dbReference>
<reference evidence="2" key="2">
    <citation type="journal article" date="2022" name="Hortic Res">
        <title>The genome of Dioscorea zingiberensis sheds light on the biosynthesis, origin and evolution of the medicinally important diosgenin saponins.</title>
        <authorList>
            <person name="Li Y."/>
            <person name="Tan C."/>
            <person name="Li Z."/>
            <person name="Guo J."/>
            <person name="Li S."/>
            <person name="Chen X."/>
            <person name="Wang C."/>
            <person name="Dai X."/>
            <person name="Yang H."/>
            <person name="Song W."/>
            <person name="Hou L."/>
            <person name="Xu J."/>
            <person name="Tong Z."/>
            <person name="Xu A."/>
            <person name="Yuan X."/>
            <person name="Wang W."/>
            <person name="Yang Q."/>
            <person name="Chen L."/>
            <person name="Sun Z."/>
            <person name="Wang K."/>
            <person name="Pan B."/>
            <person name="Chen J."/>
            <person name="Bao Y."/>
            <person name="Liu F."/>
            <person name="Qi X."/>
            <person name="Gang D.R."/>
            <person name="Wen J."/>
            <person name="Li J."/>
        </authorList>
    </citation>
    <scope>NUCLEOTIDE SEQUENCE</scope>
    <source>
        <strain evidence="2">Dzin_1.0</strain>
    </source>
</reference>
<sequence>MSGAPSILGSLCGRMISIQSWKCSWSLVATVGSLVVLVSLVHMFMWPLFPSSLDYYGARQEHISCSAVNGTGHNVSELLNGSSWSAIDFNVQFPADSHGAVAYRGAPWKPDIGKWFSGCGSVSAAIDAVELREEFRALDNSYKLVLNPLMSSIVYWLEIDEDALEQALSADVTSTILAAAGPQRSRVLATLYKVYLERILRKPEIDAFAEELKAHQKALLPDNVTVLDRAMIEHKVEAVIHFEDDTEELQLWDQQVSSYIAEYVKPT</sequence>
<proteinExistence type="predicted"/>
<keyword evidence="1" id="KW-0472">Membrane</keyword>
<keyword evidence="1" id="KW-0812">Transmembrane</keyword>
<dbReference type="GO" id="GO:0008180">
    <property type="term" value="C:COP9 signalosome"/>
    <property type="evidence" value="ECO:0007669"/>
    <property type="project" value="TreeGrafter"/>
</dbReference>
<gene>
    <name evidence="2" type="ORF">J5N97_015616</name>
</gene>
<keyword evidence="1" id="KW-1133">Transmembrane helix</keyword>
<evidence type="ECO:0000313" key="2">
    <source>
        <dbReference type="EMBL" id="KAJ0973651.1"/>
    </source>
</evidence>
<dbReference type="GO" id="GO:0005829">
    <property type="term" value="C:cytosol"/>
    <property type="evidence" value="ECO:0007669"/>
    <property type="project" value="TreeGrafter"/>
</dbReference>
<organism evidence="2 3">
    <name type="scientific">Dioscorea zingiberensis</name>
    <dbReference type="NCBI Taxonomy" id="325984"/>
    <lineage>
        <taxon>Eukaryota</taxon>
        <taxon>Viridiplantae</taxon>
        <taxon>Streptophyta</taxon>
        <taxon>Embryophyta</taxon>
        <taxon>Tracheophyta</taxon>
        <taxon>Spermatophyta</taxon>
        <taxon>Magnoliopsida</taxon>
        <taxon>Liliopsida</taxon>
        <taxon>Dioscoreales</taxon>
        <taxon>Dioscoreaceae</taxon>
        <taxon>Dioscorea</taxon>
    </lineage>
</organism>
<dbReference type="InterPro" id="IPR040134">
    <property type="entry name" value="PSMD12/CSN4"/>
</dbReference>
<dbReference type="PANTHER" id="PTHR10855:SF2">
    <property type="entry name" value="COP9 SIGNALOSOME COMPLEX SUBUNIT 4"/>
    <property type="match status" value="1"/>
</dbReference>
<dbReference type="Proteomes" id="UP001085076">
    <property type="component" value="Miscellaneous, Linkage group lg04"/>
</dbReference>
<dbReference type="AlphaFoldDB" id="A0A9D5HEF7"/>
<dbReference type="EMBL" id="JAGGNH010000004">
    <property type="protein sequence ID" value="KAJ0973651.1"/>
    <property type="molecule type" value="Genomic_DNA"/>
</dbReference>
<name>A0A9D5HEF7_9LILI</name>
<keyword evidence="3" id="KW-1185">Reference proteome</keyword>
<accession>A0A9D5HEF7</accession>
<reference evidence="2" key="1">
    <citation type="submission" date="2021-03" db="EMBL/GenBank/DDBJ databases">
        <authorList>
            <person name="Li Z."/>
            <person name="Yang C."/>
        </authorList>
    </citation>
    <scope>NUCLEOTIDE SEQUENCE</scope>
    <source>
        <strain evidence="2">Dzin_1.0</strain>
        <tissue evidence="2">Leaf</tissue>
    </source>
</reference>
<dbReference type="OrthoDB" id="295656at2759"/>
<feature type="transmembrane region" description="Helical" evidence="1">
    <location>
        <begin position="24"/>
        <end position="49"/>
    </location>
</feature>
<comment type="caution">
    <text evidence="2">The sequence shown here is derived from an EMBL/GenBank/DDBJ whole genome shotgun (WGS) entry which is preliminary data.</text>
</comment>
<evidence type="ECO:0000313" key="3">
    <source>
        <dbReference type="Proteomes" id="UP001085076"/>
    </source>
</evidence>
<protein>
    <submittedName>
        <fullName evidence="2">Uncharacterized protein</fullName>
    </submittedName>
</protein>